<comment type="caution">
    <text evidence="7">The sequence shown here is derived from an EMBL/GenBank/DDBJ whole genome shotgun (WGS) entry which is preliminary data.</text>
</comment>
<dbReference type="SUPFAM" id="SSF52540">
    <property type="entry name" value="P-loop containing nucleoside triphosphate hydrolases"/>
    <property type="match status" value="1"/>
</dbReference>
<sequence length="236" mass="25674">MSFLKVENLRASYGNIQALKGIDLEVEKGEIVAIVGANGAGKTTLLTCISGLMGYTGTITYDGQVLGGKITADKIVKMGVVQVPEGRQIFSELSVLENLKMGAYSRPKGEDPRPDIERVFKLFPRLEERMHQKGGSLSGGEQQMLAMGRAMMARPRLLLLDEPSMGLAPVVVADIFRNIRELNEEGITIVLIEQNAKLALKTANRAYVIENGEITLSGPADELARNEQIRKAYLGG</sequence>
<reference evidence="7" key="1">
    <citation type="submission" date="2020-10" db="EMBL/GenBank/DDBJ databases">
        <authorList>
            <person name="Gilroy R."/>
        </authorList>
    </citation>
    <scope>NUCLEOTIDE SEQUENCE</scope>
    <source>
        <strain evidence="7">CHK180-2868</strain>
    </source>
</reference>
<dbReference type="GO" id="GO:0005524">
    <property type="term" value="F:ATP binding"/>
    <property type="evidence" value="ECO:0007669"/>
    <property type="project" value="UniProtKB-KW"/>
</dbReference>
<keyword evidence="5" id="KW-0029">Amino-acid transport</keyword>
<dbReference type="PROSITE" id="PS00211">
    <property type="entry name" value="ABC_TRANSPORTER_1"/>
    <property type="match status" value="1"/>
</dbReference>
<evidence type="ECO:0000256" key="5">
    <source>
        <dbReference type="ARBA" id="ARBA00022970"/>
    </source>
</evidence>
<dbReference type="PROSITE" id="PS50893">
    <property type="entry name" value="ABC_TRANSPORTER_2"/>
    <property type="match status" value="1"/>
</dbReference>
<dbReference type="GO" id="GO:0016887">
    <property type="term" value="F:ATP hydrolysis activity"/>
    <property type="evidence" value="ECO:0007669"/>
    <property type="project" value="InterPro"/>
</dbReference>
<evidence type="ECO:0000256" key="4">
    <source>
        <dbReference type="ARBA" id="ARBA00022840"/>
    </source>
</evidence>
<dbReference type="Gene3D" id="3.40.50.300">
    <property type="entry name" value="P-loop containing nucleotide triphosphate hydrolases"/>
    <property type="match status" value="1"/>
</dbReference>
<dbReference type="PIRSF" id="PIRSF039137">
    <property type="entry name" value="ABC_branched_ATPase"/>
    <property type="match status" value="1"/>
</dbReference>
<organism evidence="7 8">
    <name type="scientific">Candidatus Copromonas faecavium</name>
    <name type="common">nom. illeg.</name>
    <dbReference type="NCBI Taxonomy" id="2840740"/>
    <lineage>
        <taxon>Bacteria</taxon>
        <taxon>Bacillati</taxon>
        <taxon>Bacillota</taxon>
        <taxon>Clostridia</taxon>
        <taxon>Lachnospirales</taxon>
        <taxon>Lachnospiraceae</taxon>
        <taxon>Candidatus Copromonas (nom. illeg.)</taxon>
    </lineage>
</organism>
<dbReference type="EMBL" id="DVGC01000025">
    <property type="protein sequence ID" value="HIR05170.1"/>
    <property type="molecule type" value="Genomic_DNA"/>
</dbReference>
<reference evidence="7" key="2">
    <citation type="journal article" date="2021" name="PeerJ">
        <title>Extensive microbial diversity within the chicken gut microbiome revealed by metagenomics and culture.</title>
        <authorList>
            <person name="Gilroy R."/>
            <person name="Ravi A."/>
            <person name="Getino M."/>
            <person name="Pursley I."/>
            <person name="Horton D.L."/>
            <person name="Alikhan N.F."/>
            <person name="Baker D."/>
            <person name="Gharbi K."/>
            <person name="Hall N."/>
            <person name="Watson M."/>
            <person name="Adriaenssens E.M."/>
            <person name="Foster-Nyarko E."/>
            <person name="Jarju S."/>
            <person name="Secka A."/>
            <person name="Antonio M."/>
            <person name="Oren A."/>
            <person name="Chaudhuri R.R."/>
            <person name="La Ragione R."/>
            <person name="Hildebrand F."/>
            <person name="Pallen M.J."/>
        </authorList>
    </citation>
    <scope>NUCLEOTIDE SEQUENCE</scope>
    <source>
        <strain evidence="7">CHK180-2868</strain>
    </source>
</reference>
<dbReference type="Pfam" id="PF00005">
    <property type="entry name" value="ABC_tran"/>
    <property type="match status" value="1"/>
</dbReference>
<protein>
    <submittedName>
        <fullName evidence="7">ABC transporter ATP-binding protein</fullName>
    </submittedName>
</protein>
<dbReference type="InterPro" id="IPR017871">
    <property type="entry name" value="ABC_transporter-like_CS"/>
</dbReference>
<name>A0A9D1A544_9FIRM</name>
<evidence type="ECO:0000256" key="2">
    <source>
        <dbReference type="ARBA" id="ARBA00022448"/>
    </source>
</evidence>
<evidence type="ECO:0000313" key="7">
    <source>
        <dbReference type="EMBL" id="HIR05170.1"/>
    </source>
</evidence>
<dbReference type="GO" id="GO:0015807">
    <property type="term" value="P:L-amino acid transport"/>
    <property type="evidence" value="ECO:0007669"/>
    <property type="project" value="TreeGrafter"/>
</dbReference>
<dbReference type="AlphaFoldDB" id="A0A9D1A544"/>
<dbReference type="InterPro" id="IPR027417">
    <property type="entry name" value="P-loop_NTPase"/>
</dbReference>
<accession>A0A9D1A544</accession>
<proteinExistence type="inferred from homology"/>
<dbReference type="InterPro" id="IPR052156">
    <property type="entry name" value="BCAA_Transport_ATP-bd_LivF"/>
</dbReference>
<comment type="similarity">
    <text evidence="1">Belongs to the ABC transporter superfamily.</text>
</comment>
<evidence type="ECO:0000256" key="1">
    <source>
        <dbReference type="ARBA" id="ARBA00005417"/>
    </source>
</evidence>
<evidence type="ECO:0000256" key="3">
    <source>
        <dbReference type="ARBA" id="ARBA00022741"/>
    </source>
</evidence>
<dbReference type="GO" id="GO:0015658">
    <property type="term" value="F:branched-chain amino acid transmembrane transporter activity"/>
    <property type="evidence" value="ECO:0007669"/>
    <property type="project" value="InterPro"/>
</dbReference>
<dbReference type="InterPro" id="IPR003439">
    <property type="entry name" value="ABC_transporter-like_ATP-bd"/>
</dbReference>
<feature type="domain" description="ABC transporter" evidence="6">
    <location>
        <begin position="4"/>
        <end position="236"/>
    </location>
</feature>
<dbReference type="InterPro" id="IPR003593">
    <property type="entry name" value="AAA+_ATPase"/>
</dbReference>
<dbReference type="SMART" id="SM00382">
    <property type="entry name" value="AAA"/>
    <property type="match status" value="1"/>
</dbReference>
<gene>
    <name evidence="7" type="ORF">IAB28_04300</name>
</gene>
<keyword evidence="2" id="KW-0813">Transport</keyword>
<dbReference type="PANTHER" id="PTHR43820:SF4">
    <property type="entry name" value="HIGH-AFFINITY BRANCHED-CHAIN AMINO ACID TRANSPORT ATP-BINDING PROTEIN LIVF"/>
    <property type="match status" value="1"/>
</dbReference>
<dbReference type="PANTHER" id="PTHR43820">
    <property type="entry name" value="HIGH-AFFINITY BRANCHED-CHAIN AMINO ACID TRANSPORT ATP-BINDING PROTEIN LIVF"/>
    <property type="match status" value="1"/>
</dbReference>
<dbReference type="InterPro" id="IPR030660">
    <property type="entry name" value="ABC_branched_ATPase_LivF/BraG"/>
</dbReference>
<evidence type="ECO:0000313" key="8">
    <source>
        <dbReference type="Proteomes" id="UP000824250"/>
    </source>
</evidence>
<evidence type="ECO:0000259" key="6">
    <source>
        <dbReference type="PROSITE" id="PS50893"/>
    </source>
</evidence>
<keyword evidence="3" id="KW-0547">Nucleotide-binding</keyword>
<dbReference type="Proteomes" id="UP000824250">
    <property type="component" value="Unassembled WGS sequence"/>
</dbReference>
<dbReference type="CDD" id="cd03224">
    <property type="entry name" value="ABC_TM1139_LivF_branched"/>
    <property type="match status" value="1"/>
</dbReference>
<keyword evidence="4 7" id="KW-0067">ATP-binding</keyword>